<keyword evidence="3" id="KW-0804">Transcription</keyword>
<proteinExistence type="predicted"/>
<keyword evidence="1" id="KW-0805">Transcription regulation</keyword>
<accession>A0A919JE10</accession>
<feature type="domain" description="HTH arsR-type" evidence="5">
    <location>
        <begin position="238"/>
        <end position="330"/>
    </location>
</feature>
<dbReference type="GO" id="GO:0003677">
    <property type="term" value="F:DNA binding"/>
    <property type="evidence" value="ECO:0007669"/>
    <property type="project" value="UniProtKB-KW"/>
</dbReference>
<evidence type="ECO:0000259" key="5">
    <source>
        <dbReference type="PROSITE" id="PS50987"/>
    </source>
</evidence>
<organism evidence="6 7">
    <name type="scientific">Actinoplanes nipponensis</name>
    <dbReference type="NCBI Taxonomy" id="135950"/>
    <lineage>
        <taxon>Bacteria</taxon>
        <taxon>Bacillati</taxon>
        <taxon>Actinomycetota</taxon>
        <taxon>Actinomycetes</taxon>
        <taxon>Micromonosporales</taxon>
        <taxon>Micromonosporaceae</taxon>
        <taxon>Actinoplanes</taxon>
    </lineage>
</organism>
<dbReference type="Pfam" id="PF19361">
    <property type="entry name" value="DUF5937"/>
    <property type="match status" value="1"/>
</dbReference>
<dbReference type="InterPro" id="IPR036388">
    <property type="entry name" value="WH-like_DNA-bd_sf"/>
</dbReference>
<protein>
    <submittedName>
        <fullName evidence="6">ArsR family transcriptional regulator</fullName>
    </submittedName>
</protein>
<dbReference type="PRINTS" id="PR00778">
    <property type="entry name" value="HTHARSR"/>
</dbReference>
<comment type="caution">
    <text evidence="6">The sequence shown here is derived from an EMBL/GenBank/DDBJ whole genome shotgun (WGS) entry which is preliminary data.</text>
</comment>
<evidence type="ECO:0000256" key="2">
    <source>
        <dbReference type="ARBA" id="ARBA00023125"/>
    </source>
</evidence>
<dbReference type="CDD" id="cd00090">
    <property type="entry name" value="HTH_ARSR"/>
    <property type="match status" value="1"/>
</dbReference>
<dbReference type="InterPro" id="IPR045981">
    <property type="entry name" value="DUF5937"/>
</dbReference>
<evidence type="ECO:0000313" key="7">
    <source>
        <dbReference type="Proteomes" id="UP000647172"/>
    </source>
</evidence>
<dbReference type="SMART" id="SM00418">
    <property type="entry name" value="HTH_ARSR"/>
    <property type="match status" value="1"/>
</dbReference>
<evidence type="ECO:0000313" key="6">
    <source>
        <dbReference type="EMBL" id="GIE47461.1"/>
    </source>
</evidence>
<reference evidence="6" key="1">
    <citation type="submission" date="2021-01" db="EMBL/GenBank/DDBJ databases">
        <title>Whole genome shotgun sequence of Actinoplanes nipponensis NBRC 14063.</title>
        <authorList>
            <person name="Komaki H."/>
            <person name="Tamura T."/>
        </authorList>
    </citation>
    <scope>NUCLEOTIDE SEQUENCE</scope>
    <source>
        <strain evidence="6">NBRC 14063</strain>
    </source>
</reference>
<evidence type="ECO:0000256" key="1">
    <source>
        <dbReference type="ARBA" id="ARBA00023015"/>
    </source>
</evidence>
<dbReference type="PANTHER" id="PTHR43132:SF6">
    <property type="entry name" value="HTH-TYPE TRANSCRIPTIONAL REPRESSOR CZRA"/>
    <property type="match status" value="1"/>
</dbReference>
<dbReference type="InterPro" id="IPR012318">
    <property type="entry name" value="HTH_CRP"/>
</dbReference>
<dbReference type="Proteomes" id="UP000647172">
    <property type="component" value="Unassembled WGS sequence"/>
</dbReference>
<keyword evidence="2" id="KW-0238">DNA-binding</keyword>
<dbReference type="EMBL" id="BOMQ01000011">
    <property type="protein sequence ID" value="GIE47461.1"/>
    <property type="molecule type" value="Genomic_DNA"/>
</dbReference>
<sequence>MIELLCEAGDLARIRFARSPVQELVTSLLVARRPDRARMHRPWARSVRPAVAGLRLDLLRALLDDPRYVPDFLTPSPERMDTRFTDELDRLRATPEAVVRSHLDLLGGAAPLPEALRPLYEDPERQLGRLAAEVQAYWTAAVAPIWPRLAALLDAEVGHRADQLTSGGIVRLLGNLHPELEYAQDALRIRWPTWQSRGRLDGAGMLLVPCVFVWPSLLVDTDPGAPKLIYSPRGVGQVWDGAARRPAPPLAELLGRSRATLLAKLDLPLSTTEVARELGQSAASVSEHLSVLRRSGLVTARRAGRSVLYQRTLLGTDLLGGAGPADHSARTESWSHSLG</sequence>
<keyword evidence="7" id="KW-1185">Reference proteome</keyword>
<evidence type="ECO:0000256" key="4">
    <source>
        <dbReference type="SAM" id="MobiDB-lite"/>
    </source>
</evidence>
<dbReference type="SMART" id="SM00419">
    <property type="entry name" value="HTH_CRP"/>
    <property type="match status" value="1"/>
</dbReference>
<dbReference type="AlphaFoldDB" id="A0A919JE10"/>
<feature type="region of interest" description="Disordered" evidence="4">
    <location>
        <begin position="320"/>
        <end position="339"/>
    </location>
</feature>
<gene>
    <name evidence="6" type="ORF">Ani05nite_09950</name>
</gene>
<name>A0A919JE10_9ACTN</name>
<dbReference type="Gene3D" id="1.10.10.10">
    <property type="entry name" value="Winged helix-like DNA-binding domain superfamily/Winged helix DNA-binding domain"/>
    <property type="match status" value="1"/>
</dbReference>
<dbReference type="Pfam" id="PF12840">
    <property type="entry name" value="HTH_20"/>
    <property type="match status" value="1"/>
</dbReference>
<dbReference type="PROSITE" id="PS50987">
    <property type="entry name" value="HTH_ARSR_2"/>
    <property type="match status" value="1"/>
</dbReference>
<dbReference type="InterPro" id="IPR036390">
    <property type="entry name" value="WH_DNA-bd_sf"/>
</dbReference>
<dbReference type="RefSeq" id="WP_203765539.1">
    <property type="nucleotide sequence ID" value="NZ_BAAAYJ010000076.1"/>
</dbReference>
<dbReference type="SUPFAM" id="SSF46785">
    <property type="entry name" value="Winged helix' DNA-binding domain"/>
    <property type="match status" value="1"/>
</dbReference>
<dbReference type="PANTHER" id="PTHR43132">
    <property type="entry name" value="ARSENICAL RESISTANCE OPERON REPRESSOR ARSR-RELATED"/>
    <property type="match status" value="1"/>
</dbReference>
<dbReference type="GO" id="GO:0003700">
    <property type="term" value="F:DNA-binding transcription factor activity"/>
    <property type="evidence" value="ECO:0007669"/>
    <property type="project" value="InterPro"/>
</dbReference>
<evidence type="ECO:0000256" key="3">
    <source>
        <dbReference type="ARBA" id="ARBA00023163"/>
    </source>
</evidence>
<dbReference type="InterPro" id="IPR011991">
    <property type="entry name" value="ArsR-like_HTH"/>
</dbReference>
<dbReference type="InterPro" id="IPR001845">
    <property type="entry name" value="HTH_ArsR_DNA-bd_dom"/>
</dbReference>
<dbReference type="InterPro" id="IPR051011">
    <property type="entry name" value="Metal_resp_trans_reg"/>
</dbReference>